<evidence type="ECO:0000256" key="5">
    <source>
        <dbReference type="ARBA" id="ARBA00022759"/>
    </source>
</evidence>
<feature type="domain" description="TNase-like" evidence="10">
    <location>
        <begin position="137"/>
        <end position="301"/>
    </location>
</feature>
<accession>A8NJ02</accession>
<evidence type="ECO:0000313" key="12">
    <source>
        <dbReference type="Proteomes" id="UP000001861"/>
    </source>
</evidence>
<name>A8NJ02_COPC7</name>
<evidence type="ECO:0000256" key="3">
    <source>
        <dbReference type="ARBA" id="ARBA00005435"/>
    </source>
</evidence>
<evidence type="ECO:0000256" key="7">
    <source>
        <dbReference type="ARBA" id="ARBA00022837"/>
    </source>
</evidence>
<dbReference type="STRING" id="240176.A8NJ02"/>
<keyword evidence="12" id="KW-1185">Reference proteome</keyword>
<dbReference type="HOGENOM" id="CLU_046484_0_0_1"/>
<dbReference type="SMART" id="SM00318">
    <property type="entry name" value="SNc"/>
    <property type="match status" value="1"/>
</dbReference>
<evidence type="ECO:0000256" key="4">
    <source>
        <dbReference type="ARBA" id="ARBA00022722"/>
    </source>
</evidence>
<keyword evidence="4" id="KW-0540">Nuclease</keyword>
<dbReference type="EMBL" id="AACS02000010">
    <property type="protein sequence ID" value="EAU87708.2"/>
    <property type="molecule type" value="Genomic_DNA"/>
</dbReference>
<sequence>MVSLWPWSSRKPESPPEPQPSRSTTNRTISIWGKSSTADVTDTSSKNGWLSWPWNANSRPLPPSWPEGELALPAPDVVIAKTDAALSSWTSSPTVIAATSAVAGGVLAVSVGFMYGRYGKRLQNSHWITPDWLGGKRWVRGVVTSVGDADNFRLFHTPLFGGYHWPLKLRSIPTRRELKDETLHIRLAGVDAPEISRFGKPGQPGASEALEWLSKTLLNRKVYCQLARRDQYHRIVAHVYLPYRFIPGFLFKGENVACMMLEEGHACVYEQLGAEYGSGGKEAYLKLEEKARQKRRGQWASGKRGESPAEYKQRHAKSSTAGK</sequence>
<evidence type="ECO:0000256" key="1">
    <source>
        <dbReference type="ARBA" id="ARBA00004167"/>
    </source>
</evidence>
<dbReference type="InterPro" id="IPR016071">
    <property type="entry name" value="Staphylococal_nuclease_OB-fold"/>
</dbReference>
<dbReference type="eggNOG" id="ENOG502S1U4">
    <property type="taxonomic scope" value="Eukaryota"/>
</dbReference>
<dbReference type="AlphaFoldDB" id="A8NJ02"/>
<dbReference type="OrthoDB" id="430293at2759"/>
<dbReference type="InterPro" id="IPR035437">
    <property type="entry name" value="SNase_OB-fold_sf"/>
</dbReference>
<feature type="region of interest" description="Disordered" evidence="8">
    <location>
        <begin position="1"/>
        <end position="27"/>
    </location>
</feature>
<organism evidence="11 12">
    <name type="scientific">Coprinopsis cinerea (strain Okayama-7 / 130 / ATCC MYA-4618 / FGSC 9003)</name>
    <name type="common">Inky cap fungus</name>
    <name type="synonym">Hormographiella aspergillata</name>
    <dbReference type="NCBI Taxonomy" id="240176"/>
    <lineage>
        <taxon>Eukaryota</taxon>
        <taxon>Fungi</taxon>
        <taxon>Dikarya</taxon>
        <taxon>Basidiomycota</taxon>
        <taxon>Agaricomycotina</taxon>
        <taxon>Agaricomycetes</taxon>
        <taxon>Agaricomycetidae</taxon>
        <taxon>Agaricales</taxon>
        <taxon>Agaricineae</taxon>
        <taxon>Psathyrellaceae</taxon>
        <taxon>Coprinopsis</taxon>
    </lineage>
</organism>
<evidence type="ECO:0000256" key="2">
    <source>
        <dbReference type="ARBA" id="ARBA00004173"/>
    </source>
</evidence>
<dbReference type="GO" id="GO:0005739">
    <property type="term" value="C:mitochondrion"/>
    <property type="evidence" value="ECO:0007669"/>
    <property type="project" value="UniProtKB-SubCell"/>
</dbReference>
<dbReference type="Gene3D" id="2.40.50.90">
    <property type="match status" value="1"/>
</dbReference>
<evidence type="ECO:0000256" key="9">
    <source>
        <dbReference type="SAM" id="Phobius"/>
    </source>
</evidence>
<feature type="compositionally biased region" description="Basic and acidic residues" evidence="8">
    <location>
        <begin position="303"/>
        <end position="313"/>
    </location>
</feature>
<dbReference type="KEGG" id="cci:CC1G_08744"/>
<feature type="transmembrane region" description="Helical" evidence="9">
    <location>
        <begin position="95"/>
        <end position="115"/>
    </location>
</feature>
<evidence type="ECO:0000256" key="6">
    <source>
        <dbReference type="ARBA" id="ARBA00022801"/>
    </source>
</evidence>
<keyword evidence="7" id="KW-0106">Calcium</keyword>
<dbReference type="VEuPathDB" id="FungiDB:CC1G_08744"/>
<dbReference type="FunCoup" id="A8NJ02">
    <property type="interactions" value="5"/>
</dbReference>
<evidence type="ECO:0000256" key="8">
    <source>
        <dbReference type="SAM" id="MobiDB-lite"/>
    </source>
</evidence>
<evidence type="ECO:0000313" key="11">
    <source>
        <dbReference type="EMBL" id="EAU87708.2"/>
    </source>
</evidence>
<dbReference type="PANTHER" id="PTHR12302:SF3">
    <property type="entry name" value="SERINE_THREONINE-PROTEIN KINASE 31"/>
    <property type="match status" value="1"/>
</dbReference>
<dbReference type="InParanoid" id="A8NJ02"/>
<keyword evidence="9" id="KW-0472">Membrane</keyword>
<keyword evidence="9" id="KW-0812">Transmembrane</keyword>
<dbReference type="Pfam" id="PF00565">
    <property type="entry name" value="SNase"/>
    <property type="match status" value="1"/>
</dbReference>
<protein>
    <submittedName>
        <fullName evidence="11">Mitochondrial protein</fullName>
    </submittedName>
</protein>
<dbReference type="GO" id="GO:0004519">
    <property type="term" value="F:endonuclease activity"/>
    <property type="evidence" value="ECO:0007669"/>
    <property type="project" value="UniProtKB-KW"/>
</dbReference>
<keyword evidence="5" id="KW-0255">Endonuclease</keyword>
<dbReference type="GO" id="GO:0016787">
    <property type="term" value="F:hydrolase activity"/>
    <property type="evidence" value="ECO:0007669"/>
    <property type="project" value="UniProtKB-KW"/>
</dbReference>
<comment type="subcellular location">
    <subcellularLocation>
        <location evidence="1">Membrane</location>
        <topology evidence="1">Single-pass membrane protein</topology>
    </subcellularLocation>
    <subcellularLocation>
        <location evidence="2">Mitochondrion</location>
    </subcellularLocation>
</comment>
<comment type="similarity">
    <text evidence="3">Belongs to the LCL3 family.</text>
</comment>
<dbReference type="Proteomes" id="UP000001861">
    <property type="component" value="Unassembled WGS sequence"/>
</dbReference>
<dbReference type="PANTHER" id="PTHR12302">
    <property type="entry name" value="EBNA2 BINDING PROTEIN P100"/>
    <property type="match status" value="1"/>
</dbReference>
<dbReference type="OMA" id="IYHTPGG"/>
<feature type="region of interest" description="Disordered" evidence="8">
    <location>
        <begin position="293"/>
        <end position="323"/>
    </location>
</feature>
<dbReference type="RefSeq" id="XP_001834113.2">
    <property type="nucleotide sequence ID" value="XM_001834061.2"/>
</dbReference>
<gene>
    <name evidence="11" type="ORF">CC1G_08744</name>
</gene>
<proteinExistence type="inferred from homology"/>
<dbReference type="GO" id="GO:0016020">
    <property type="term" value="C:membrane"/>
    <property type="evidence" value="ECO:0007669"/>
    <property type="project" value="UniProtKB-SubCell"/>
</dbReference>
<reference evidence="11 12" key="1">
    <citation type="journal article" date="2010" name="Proc. Natl. Acad. Sci. U.S.A.">
        <title>Insights into evolution of multicellular fungi from the assembled chromosomes of the mushroom Coprinopsis cinerea (Coprinus cinereus).</title>
        <authorList>
            <person name="Stajich J.E."/>
            <person name="Wilke S.K."/>
            <person name="Ahren D."/>
            <person name="Au C.H."/>
            <person name="Birren B.W."/>
            <person name="Borodovsky M."/>
            <person name="Burns C."/>
            <person name="Canback B."/>
            <person name="Casselton L.A."/>
            <person name="Cheng C.K."/>
            <person name="Deng J."/>
            <person name="Dietrich F.S."/>
            <person name="Fargo D.C."/>
            <person name="Farman M.L."/>
            <person name="Gathman A.C."/>
            <person name="Goldberg J."/>
            <person name="Guigo R."/>
            <person name="Hoegger P.J."/>
            <person name="Hooker J.B."/>
            <person name="Huggins A."/>
            <person name="James T.Y."/>
            <person name="Kamada T."/>
            <person name="Kilaru S."/>
            <person name="Kodira C."/>
            <person name="Kues U."/>
            <person name="Kupfer D."/>
            <person name="Kwan H.S."/>
            <person name="Lomsadze A."/>
            <person name="Li W."/>
            <person name="Lilly W.W."/>
            <person name="Ma L.J."/>
            <person name="Mackey A.J."/>
            <person name="Manning G."/>
            <person name="Martin F."/>
            <person name="Muraguchi H."/>
            <person name="Natvig D.O."/>
            <person name="Palmerini H."/>
            <person name="Ramesh M.A."/>
            <person name="Rehmeyer C.J."/>
            <person name="Roe B.A."/>
            <person name="Shenoy N."/>
            <person name="Stanke M."/>
            <person name="Ter-Hovhannisyan V."/>
            <person name="Tunlid A."/>
            <person name="Velagapudi R."/>
            <person name="Vision T.J."/>
            <person name="Zeng Q."/>
            <person name="Zolan M.E."/>
            <person name="Pukkila P.J."/>
        </authorList>
    </citation>
    <scope>NUCLEOTIDE SEQUENCE [LARGE SCALE GENOMIC DNA]</scope>
    <source>
        <strain evidence="12">Okayama-7 / 130 / ATCC MYA-4618 / FGSC 9003</strain>
    </source>
</reference>
<keyword evidence="9" id="KW-1133">Transmembrane helix</keyword>
<keyword evidence="6" id="KW-0378">Hydrolase</keyword>
<dbReference type="SUPFAM" id="SSF50199">
    <property type="entry name" value="Staphylococcal nuclease"/>
    <property type="match status" value="1"/>
</dbReference>
<dbReference type="GeneID" id="6010618"/>
<dbReference type="PROSITE" id="PS50830">
    <property type="entry name" value="TNASE_3"/>
    <property type="match status" value="1"/>
</dbReference>
<evidence type="ECO:0000259" key="10">
    <source>
        <dbReference type="PROSITE" id="PS50830"/>
    </source>
</evidence>
<comment type="caution">
    <text evidence="11">The sequence shown here is derived from an EMBL/GenBank/DDBJ whole genome shotgun (WGS) entry which is preliminary data.</text>
</comment>